<evidence type="ECO:0000256" key="1">
    <source>
        <dbReference type="SAM" id="Coils"/>
    </source>
</evidence>
<accession>A0A9W8MNM7</accession>
<evidence type="ECO:0000313" key="2">
    <source>
        <dbReference type="EMBL" id="KAJ2935094.1"/>
    </source>
</evidence>
<organism evidence="2 3">
    <name type="scientific">Candolleomyces eurysporus</name>
    <dbReference type="NCBI Taxonomy" id="2828524"/>
    <lineage>
        <taxon>Eukaryota</taxon>
        <taxon>Fungi</taxon>
        <taxon>Dikarya</taxon>
        <taxon>Basidiomycota</taxon>
        <taxon>Agaricomycotina</taxon>
        <taxon>Agaricomycetes</taxon>
        <taxon>Agaricomycetidae</taxon>
        <taxon>Agaricales</taxon>
        <taxon>Agaricineae</taxon>
        <taxon>Psathyrellaceae</taxon>
        <taxon>Candolleomyces</taxon>
    </lineage>
</organism>
<dbReference type="Proteomes" id="UP001140091">
    <property type="component" value="Unassembled WGS sequence"/>
</dbReference>
<dbReference type="EMBL" id="JANBPK010000706">
    <property type="protein sequence ID" value="KAJ2935094.1"/>
    <property type="molecule type" value="Genomic_DNA"/>
</dbReference>
<keyword evidence="1" id="KW-0175">Coiled coil</keyword>
<keyword evidence="3" id="KW-1185">Reference proteome</keyword>
<proteinExistence type="predicted"/>
<protein>
    <submittedName>
        <fullName evidence="2">Uncharacterized protein</fullName>
    </submittedName>
</protein>
<comment type="caution">
    <text evidence="2">The sequence shown here is derived from an EMBL/GenBank/DDBJ whole genome shotgun (WGS) entry which is preliminary data.</text>
</comment>
<gene>
    <name evidence="2" type="ORF">H1R20_g2036</name>
</gene>
<sequence>MDPSRYALPGAGPVGDRDSLSDKATIALLERRLMEAEHNVQLWKEQAEEARTEYIKCKSNAKVLQTELENTQKELARVRVIKKDKEVSVIAAAEAAKVNEANDMLAMDYAIAKQLDQQLNIDSRKQGGVMPSDFSDETGRAFRHRSVHSSWSGPVEEQLEKAKDKNHALTKRVQEMEGAAHHWQRAYHQERSHHIRIYNQARALDMEYNSAVKHIHELDEELKTSYKPLYMEDAYADRSLSKMSAFKQVFSTDVFGLQRIAITTGGVQWAAEILFIPNGVLRRTVKEVLEAAPCQEEVSLGGECNGWKHRSWGYVRPLKGTINATCEDLVSQLKSNGPVLNTRAPSTAST</sequence>
<reference evidence="2" key="1">
    <citation type="submission" date="2022-06" db="EMBL/GenBank/DDBJ databases">
        <title>Genome Sequence of Candolleomyces eurysporus.</title>
        <authorList>
            <person name="Buettner E."/>
        </authorList>
    </citation>
    <scope>NUCLEOTIDE SEQUENCE</scope>
    <source>
        <strain evidence="2">VTCC 930004</strain>
    </source>
</reference>
<evidence type="ECO:0000313" key="3">
    <source>
        <dbReference type="Proteomes" id="UP001140091"/>
    </source>
</evidence>
<name>A0A9W8MNM7_9AGAR</name>
<feature type="non-terminal residue" evidence="2">
    <location>
        <position position="350"/>
    </location>
</feature>
<dbReference type="OrthoDB" id="3041235at2759"/>
<dbReference type="AlphaFoldDB" id="A0A9W8MNM7"/>
<feature type="coiled-coil region" evidence="1">
    <location>
        <begin position="26"/>
        <end position="81"/>
    </location>
</feature>